<feature type="non-terminal residue" evidence="1">
    <location>
        <position position="1"/>
    </location>
</feature>
<organism evidence="1">
    <name type="scientific">marine metagenome</name>
    <dbReference type="NCBI Taxonomy" id="408172"/>
    <lineage>
        <taxon>unclassified sequences</taxon>
        <taxon>metagenomes</taxon>
        <taxon>ecological metagenomes</taxon>
    </lineage>
</organism>
<proteinExistence type="predicted"/>
<gene>
    <name evidence="1" type="ORF">METZ01_LOCUS515494</name>
</gene>
<reference evidence="1" key="1">
    <citation type="submission" date="2018-05" db="EMBL/GenBank/DDBJ databases">
        <authorList>
            <person name="Lanie J.A."/>
            <person name="Ng W.-L."/>
            <person name="Kazmierczak K.M."/>
            <person name="Andrzejewski T.M."/>
            <person name="Davidsen T.M."/>
            <person name="Wayne K.J."/>
            <person name="Tettelin H."/>
            <person name="Glass J.I."/>
            <person name="Rusch D."/>
            <person name="Podicherti R."/>
            <person name="Tsui H.-C.T."/>
            <person name="Winkler M.E."/>
        </authorList>
    </citation>
    <scope>NUCLEOTIDE SEQUENCE</scope>
</reference>
<dbReference type="AlphaFoldDB" id="A0A383F292"/>
<name>A0A383F292_9ZZZZ</name>
<dbReference type="EMBL" id="UINC01230494">
    <property type="protein sequence ID" value="SVE62640.1"/>
    <property type="molecule type" value="Genomic_DNA"/>
</dbReference>
<protein>
    <submittedName>
        <fullName evidence="1">Uncharacterized protein</fullName>
    </submittedName>
</protein>
<accession>A0A383F292</accession>
<sequence>EDEGRFAKWLNSGGHKYFDWGSRVFIKAQTQGGTQHTEDVVVITRPEGQILFSCKYAGGGINNHSHTYKNTSRIITQLKRSGSPIVQPIIKLEEFRDAEVLRIPNPVARRANRDTYSSMMRAACSETRDNLTTELVTEIFTESMKHSLEMDYVVIYDGVTEEYNWYKPKHHPAISALNEGCDIALVPKKKGSESASIVLIDEYGQHIGLGLRLRVKHNNGVSDLFKMG</sequence>
<evidence type="ECO:0000313" key="1">
    <source>
        <dbReference type="EMBL" id="SVE62640.1"/>
    </source>
</evidence>
<feature type="non-terminal residue" evidence="1">
    <location>
        <position position="228"/>
    </location>
</feature>